<sequence length="504" mass="50668">ADAQNFTLTAASGAITSATTANIASNVVATKFIVTLSTNTPTAGVADTVTLRATNAGNITDVDYDPTGLTFTFVDSVAANLSTHTSPGSNSPTIPNSATVIAAFASGEASLATFTLVEAESLGTITVSDATLSGTSASVTVKHAAASTFTVTPSSTTPDTNTTLNAIVTAKDTYGNTADGANGATAFTGIVFLTTNATSPVWYNQVANITSGGTKTFSSAVKFQTVENNVTITAENNGATVTGTSATITVSSPSAPTVTAQTPVNGATSQAITVSPTVTFSEAMDATTVNTNTVQIRALTGDAIVNSVVTYNVSTFVATIDPVASLSNSTSYYVWISGAKNSAGTTVTAYTTGADQDFGTVALADGTLAVTGISSVETYAAVAGGWPDGDSATADGWSWTFSVTVPTTETSFAMRFANWTSGSNTIATANNIRFYSAQASANADADNTRLITVAATDSTAITLTSDLDATTAGRQIQVTVQAQVPTGSAAGSYSTSYGITSVAP</sequence>
<evidence type="ECO:0000259" key="2">
    <source>
        <dbReference type="Pfam" id="PF13205"/>
    </source>
</evidence>
<dbReference type="InterPro" id="IPR014755">
    <property type="entry name" value="Cu-Rt/internalin_Ig-like"/>
</dbReference>
<accession>A0A2M7VFM0</accession>
<gene>
    <name evidence="3" type="ORF">COX77_01640</name>
</gene>
<dbReference type="Gene3D" id="2.60.40.1220">
    <property type="match status" value="1"/>
</dbReference>
<dbReference type="EMBL" id="PFPO01000028">
    <property type="protein sequence ID" value="PIZ99422.1"/>
    <property type="molecule type" value="Genomic_DNA"/>
</dbReference>
<dbReference type="InterPro" id="IPR032812">
    <property type="entry name" value="SbsA_Ig"/>
</dbReference>
<dbReference type="Pfam" id="PF13205">
    <property type="entry name" value="Big_5"/>
    <property type="match status" value="1"/>
</dbReference>
<name>A0A2M7VFM0_9BACT</name>
<protein>
    <recommendedName>
        <fullName evidence="2">SbsA Ig-like domain-containing protein</fullName>
    </recommendedName>
</protein>
<dbReference type="Proteomes" id="UP000230405">
    <property type="component" value="Unassembled WGS sequence"/>
</dbReference>
<proteinExistence type="predicted"/>
<keyword evidence="1" id="KW-0732">Signal</keyword>
<evidence type="ECO:0000313" key="3">
    <source>
        <dbReference type="EMBL" id="PIZ99422.1"/>
    </source>
</evidence>
<reference evidence="4" key="1">
    <citation type="submission" date="2017-09" db="EMBL/GenBank/DDBJ databases">
        <title>Depth-based differentiation of microbial function through sediment-hosted aquifers and enrichment of novel symbionts in the deep terrestrial subsurface.</title>
        <authorList>
            <person name="Probst A.J."/>
            <person name="Ladd B."/>
            <person name="Jarett J.K."/>
            <person name="Geller-Mcgrath D.E."/>
            <person name="Sieber C.M.K."/>
            <person name="Emerson J.B."/>
            <person name="Anantharaman K."/>
            <person name="Thomas B.C."/>
            <person name="Malmstrom R."/>
            <person name="Stieglmeier M."/>
            <person name="Klingl A."/>
            <person name="Woyke T."/>
            <person name="Ryan C.M."/>
            <person name="Banfield J.F."/>
        </authorList>
    </citation>
    <scope>NUCLEOTIDE SEQUENCE [LARGE SCALE GENOMIC DNA]</scope>
</reference>
<evidence type="ECO:0000256" key="1">
    <source>
        <dbReference type="ARBA" id="ARBA00022729"/>
    </source>
</evidence>
<evidence type="ECO:0000313" key="4">
    <source>
        <dbReference type="Proteomes" id="UP000230405"/>
    </source>
</evidence>
<dbReference type="AlphaFoldDB" id="A0A2M7VFM0"/>
<comment type="caution">
    <text evidence="3">The sequence shown here is derived from an EMBL/GenBank/DDBJ whole genome shotgun (WGS) entry which is preliminary data.</text>
</comment>
<organism evidence="3 4">
    <name type="scientific">Candidatus Komeilibacteria bacterium CG_4_10_14_0_2_um_filter_37_10</name>
    <dbReference type="NCBI Taxonomy" id="1974470"/>
    <lineage>
        <taxon>Bacteria</taxon>
        <taxon>Candidatus Komeiliibacteriota</taxon>
    </lineage>
</organism>
<feature type="non-terminal residue" evidence="3">
    <location>
        <position position="1"/>
    </location>
</feature>
<feature type="domain" description="SbsA Ig-like" evidence="2">
    <location>
        <begin position="254"/>
        <end position="350"/>
    </location>
</feature>